<dbReference type="AlphaFoldDB" id="A0A948RUN2"/>
<feature type="binding site" evidence="10">
    <location>
        <position position="177"/>
    </location>
    <ligand>
        <name>substrate</name>
        <note>ligand shared between dimeric partners</note>
    </ligand>
</feature>
<dbReference type="NCBIfam" id="NF002872">
    <property type="entry name" value="PRK03202.1"/>
    <property type="match status" value="1"/>
</dbReference>
<dbReference type="GO" id="GO:0005524">
    <property type="term" value="F:ATP binding"/>
    <property type="evidence" value="ECO:0007669"/>
    <property type="project" value="UniProtKB-KW"/>
</dbReference>
<evidence type="ECO:0000256" key="1">
    <source>
        <dbReference type="ARBA" id="ARBA00001946"/>
    </source>
</evidence>
<evidence type="ECO:0000256" key="10">
    <source>
        <dbReference type="HAMAP-Rule" id="MF_01976"/>
    </source>
</evidence>
<comment type="caution">
    <text evidence="10">Lacks conserved residue(s) required for the propagation of feature annotation.</text>
</comment>
<feature type="domain" description="Phosphofructokinase" evidence="11">
    <location>
        <begin position="6"/>
        <end position="312"/>
    </location>
</feature>
<dbReference type="NCBIfam" id="TIGR02483">
    <property type="entry name" value="PFK_mixed"/>
    <property type="match status" value="1"/>
</dbReference>
<keyword evidence="5 10" id="KW-0808">Transferase</keyword>
<comment type="caution">
    <text evidence="12">The sequence shown here is derived from an EMBL/GenBank/DDBJ whole genome shotgun (WGS) entry which is preliminary data.</text>
</comment>
<dbReference type="Gene3D" id="3.40.50.450">
    <property type="match status" value="1"/>
</dbReference>
<evidence type="ECO:0000256" key="8">
    <source>
        <dbReference type="ARBA" id="ARBA00022842"/>
    </source>
</evidence>
<feature type="binding site" evidence="10">
    <location>
        <position position="118"/>
    </location>
    <ligand>
        <name>Mg(2+)</name>
        <dbReference type="ChEBI" id="CHEBI:18420"/>
        <note>catalytic</note>
    </ligand>
</feature>
<comment type="similarity">
    <text evidence="10">Belongs to the phosphofructokinase type A (PFKA) family. Mixed-substrate PFK group III subfamily.</text>
</comment>
<dbReference type="PROSITE" id="PS00433">
    <property type="entry name" value="PHOSPHOFRUCTOKINASE"/>
    <property type="match status" value="1"/>
</dbReference>
<gene>
    <name evidence="10" type="primary">pfkA</name>
    <name evidence="12" type="ORF">KJ970_02615</name>
</gene>
<dbReference type="Proteomes" id="UP000777784">
    <property type="component" value="Unassembled WGS sequence"/>
</dbReference>
<keyword evidence="8 10" id="KW-0460">Magnesium</keyword>
<dbReference type="GO" id="GO:0005945">
    <property type="term" value="C:6-phosphofructokinase complex"/>
    <property type="evidence" value="ECO:0007669"/>
    <property type="project" value="TreeGrafter"/>
</dbReference>
<evidence type="ECO:0000313" key="13">
    <source>
        <dbReference type="Proteomes" id="UP000777784"/>
    </source>
</evidence>
<dbReference type="GO" id="GO:0003872">
    <property type="term" value="F:6-phosphofructokinase activity"/>
    <property type="evidence" value="ECO:0007669"/>
    <property type="project" value="UniProtKB-UniRule"/>
</dbReference>
<evidence type="ECO:0000256" key="3">
    <source>
        <dbReference type="ARBA" id="ARBA00004679"/>
    </source>
</evidence>
<proteinExistence type="inferred from homology"/>
<dbReference type="GO" id="GO:0016208">
    <property type="term" value="F:AMP binding"/>
    <property type="evidence" value="ECO:0007669"/>
    <property type="project" value="TreeGrafter"/>
</dbReference>
<keyword evidence="6 10" id="KW-0479">Metal-binding</keyword>
<dbReference type="GO" id="GO:0006002">
    <property type="term" value="P:fructose 6-phosphate metabolic process"/>
    <property type="evidence" value="ECO:0007669"/>
    <property type="project" value="InterPro"/>
</dbReference>
<dbReference type="InterPro" id="IPR035966">
    <property type="entry name" value="PKF_sf"/>
</dbReference>
<dbReference type="Gene3D" id="3.40.50.460">
    <property type="entry name" value="Phosphofructokinase domain"/>
    <property type="match status" value="1"/>
</dbReference>
<name>A0A948RUN2_UNCEI</name>
<dbReference type="PRINTS" id="PR00476">
    <property type="entry name" value="PHFRCTKINASE"/>
</dbReference>
<keyword evidence="10" id="KW-0067">ATP-binding</keyword>
<dbReference type="GO" id="GO:0048029">
    <property type="term" value="F:monosaccharide binding"/>
    <property type="evidence" value="ECO:0007669"/>
    <property type="project" value="TreeGrafter"/>
</dbReference>
<evidence type="ECO:0000256" key="6">
    <source>
        <dbReference type="ARBA" id="ARBA00022723"/>
    </source>
</evidence>
<feature type="binding site" evidence="10">
    <location>
        <position position="281"/>
    </location>
    <ligand>
        <name>substrate</name>
        <note>ligand shared between dimeric partners</note>
    </ligand>
</feature>
<feature type="binding site" evidence="10">
    <location>
        <begin position="77"/>
        <end position="78"/>
    </location>
    <ligand>
        <name>ATP</name>
        <dbReference type="ChEBI" id="CHEBI:30616"/>
    </ligand>
</feature>
<organism evidence="12 13">
    <name type="scientific">Eiseniibacteriota bacterium</name>
    <dbReference type="NCBI Taxonomy" id="2212470"/>
    <lineage>
        <taxon>Bacteria</taxon>
        <taxon>Candidatus Eiseniibacteriota</taxon>
    </lineage>
</organism>
<dbReference type="HAMAP" id="MF_01976">
    <property type="entry name" value="Phosphofructokinase_III"/>
    <property type="match status" value="1"/>
</dbReference>
<sequence>MSRAKRIGVLTGGGDCPGLNAVIRGVVKAAVYKYDMDVLGFLDGYAGLLKDNFIRLDGDKVSGILPRGGTILGSSNRDNPFRVPEMENGELIFRDRSDEAIKTLERHGLDGLIVIGGDGSLAIASQLMGKGVMVIGVPKTIDNDLGSTDVTFGFDTALVTATEAVDKLHTTAESHHRIMVLEVMGRYAGWIALQSGLAGGGDIVLIPEIPFVIDRVIDAVRERTYRGRTFSIIVVAEGAIPAGGSAVVKQVVKESTDPVRLGGIGGWLANELEQRIEAEVRVTVLGHLQRGGSPTAFDRVLATRFGVAAGEAAVKEGWGIMVALRGTEIVNAPLGEAVSQLRRVDPNSELVMAARAVGTCFGD</sequence>
<dbReference type="InterPro" id="IPR012829">
    <property type="entry name" value="Phosphofructokinase_III"/>
</dbReference>
<keyword evidence="4 10" id="KW-0963">Cytoplasm</keyword>
<dbReference type="PANTHER" id="PTHR13697:SF52">
    <property type="entry name" value="ATP-DEPENDENT 6-PHOSPHOFRUCTOKINASE 3"/>
    <property type="match status" value="1"/>
</dbReference>
<evidence type="ECO:0000256" key="7">
    <source>
        <dbReference type="ARBA" id="ARBA00022777"/>
    </source>
</evidence>
<dbReference type="GO" id="GO:0061621">
    <property type="term" value="P:canonical glycolysis"/>
    <property type="evidence" value="ECO:0007669"/>
    <property type="project" value="TreeGrafter"/>
</dbReference>
<evidence type="ECO:0000259" key="11">
    <source>
        <dbReference type="Pfam" id="PF00365"/>
    </source>
</evidence>
<dbReference type="PANTHER" id="PTHR13697">
    <property type="entry name" value="PHOSPHOFRUCTOKINASE"/>
    <property type="match status" value="1"/>
</dbReference>
<dbReference type="InterPro" id="IPR022953">
    <property type="entry name" value="ATP_PFK"/>
</dbReference>
<comment type="subunit">
    <text evidence="10">Homodimer or homotetramer.</text>
</comment>
<feature type="active site" description="Proton acceptor" evidence="10">
    <location>
        <position position="142"/>
    </location>
</feature>
<feature type="binding site" description="in other chain" evidence="10">
    <location>
        <begin position="287"/>
        <end position="290"/>
    </location>
    <ligand>
        <name>substrate</name>
        <note>ligand shared between dimeric partners</note>
    </ligand>
</feature>
<feature type="site" description="Important for substrate specificity; cannot use PPi as phosphoryl donor" evidence="10">
    <location>
        <position position="119"/>
    </location>
</feature>
<dbReference type="EMBL" id="JAHJDP010000018">
    <property type="protein sequence ID" value="MBU2689792.1"/>
    <property type="molecule type" value="Genomic_DNA"/>
</dbReference>
<dbReference type="GO" id="GO:0030388">
    <property type="term" value="P:fructose 1,6-bisphosphate metabolic process"/>
    <property type="evidence" value="ECO:0007669"/>
    <property type="project" value="TreeGrafter"/>
</dbReference>
<dbReference type="GO" id="GO:0046872">
    <property type="term" value="F:metal ion binding"/>
    <property type="evidence" value="ECO:0007669"/>
    <property type="project" value="UniProtKB-KW"/>
</dbReference>
<protein>
    <recommendedName>
        <fullName evidence="10">ATP-dependent 6-phosphofructokinase</fullName>
        <shortName evidence="10">ATP-PFK</shortName>
        <shortName evidence="10">Phosphofructokinase</shortName>
        <ecNumber evidence="10">2.7.1.11</ecNumber>
    </recommendedName>
    <alternativeName>
        <fullName evidence="10">Phosphohexokinase</fullName>
    </alternativeName>
</protein>
<evidence type="ECO:0000256" key="2">
    <source>
        <dbReference type="ARBA" id="ARBA00004496"/>
    </source>
</evidence>
<dbReference type="FunFam" id="3.40.50.460:FF:000002">
    <property type="entry name" value="ATP-dependent 6-phosphofructokinase"/>
    <property type="match status" value="1"/>
</dbReference>
<dbReference type="Pfam" id="PF00365">
    <property type="entry name" value="PFK"/>
    <property type="match status" value="1"/>
</dbReference>
<dbReference type="InterPro" id="IPR012003">
    <property type="entry name" value="ATP_PFK_prok-type"/>
</dbReference>
<dbReference type="GO" id="GO:0047334">
    <property type="term" value="F:diphosphate-fructose-6-phosphate 1-phosphotransferase activity"/>
    <property type="evidence" value="ECO:0007669"/>
    <property type="project" value="InterPro"/>
</dbReference>
<dbReference type="InterPro" id="IPR015912">
    <property type="entry name" value="Phosphofructokinase_CS"/>
</dbReference>
<keyword evidence="10" id="KW-0547">Nucleotide-binding</keyword>
<feature type="binding site" evidence="10">
    <location>
        <begin position="117"/>
        <end position="120"/>
    </location>
    <ligand>
        <name>ATP</name>
        <dbReference type="ChEBI" id="CHEBI:30616"/>
    </ligand>
</feature>
<feature type="binding site" description="in other chain" evidence="10">
    <location>
        <begin position="184"/>
        <end position="186"/>
    </location>
    <ligand>
        <name>substrate</name>
        <note>ligand shared between dimeric partners</note>
    </ligand>
</feature>
<feature type="binding site" description="in other chain" evidence="10">
    <location>
        <begin position="140"/>
        <end position="142"/>
    </location>
    <ligand>
        <name>substrate</name>
        <note>ligand shared between dimeric partners</note>
    </ligand>
</feature>
<keyword evidence="9 10" id="KW-0324">Glycolysis</keyword>
<evidence type="ECO:0000256" key="5">
    <source>
        <dbReference type="ARBA" id="ARBA00022679"/>
    </source>
</evidence>
<dbReference type="InterPro" id="IPR000023">
    <property type="entry name" value="Phosphofructokinase_dom"/>
</dbReference>
<keyword evidence="7 10" id="KW-0418">Kinase</keyword>
<feature type="binding site" description="in other chain" evidence="10">
    <location>
        <position position="237"/>
    </location>
    <ligand>
        <name>substrate</name>
        <note>ligand shared between dimeric partners</note>
    </ligand>
</feature>
<comment type="catalytic activity">
    <reaction evidence="10">
        <text>beta-D-fructose 6-phosphate + ATP = beta-D-fructose 1,6-bisphosphate + ADP + H(+)</text>
        <dbReference type="Rhea" id="RHEA:16109"/>
        <dbReference type="ChEBI" id="CHEBI:15378"/>
        <dbReference type="ChEBI" id="CHEBI:30616"/>
        <dbReference type="ChEBI" id="CHEBI:32966"/>
        <dbReference type="ChEBI" id="CHEBI:57634"/>
        <dbReference type="ChEBI" id="CHEBI:456216"/>
        <dbReference type="EC" id="2.7.1.11"/>
    </reaction>
</comment>
<dbReference type="PIRSF" id="PIRSF000532">
    <property type="entry name" value="ATP_PFK_prok"/>
    <property type="match status" value="1"/>
</dbReference>
<dbReference type="GO" id="GO:0070095">
    <property type="term" value="F:fructose-6-phosphate binding"/>
    <property type="evidence" value="ECO:0007669"/>
    <property type="project" value="TreeGrafter"/>
</dbReference>
<evidence type="ECO:0000256" key="4">
    <source>
        <dbReference type="ARBA" id="ARBA00022490"/>
    </source>
</evidence>
<reference evidence="12" key="1">
    <citation type="submission" date="2021-05" db="EMBL/GenBank/DDBJ databases">
        <title>Energy efficiency and biological interactions define the core microbiome of deep oligotrophic groundwater.</title>
        <authorList>
            <person name="Mehrshad M."/>
            <person name="Lopez-Fernandez M."/>
            <person name="Bell E."/>
            <person name="Bernier-Latmani R."/>
            <person name="Bertilsson S."/>
            <person name="Dopson M."/>
        </authorList>
    </citation>
    <scope>NUCLEOTIDE SEQUENCE</scope>
    <source>
        <strain evidence="12">Modern_marine.mb.64</strain>
    </source>
</reference>
<dbReference type="EC" id="2.7.1.11" evidence="10"/>
<comment type="function">
    <text evidence="10">Catalyzes the phosphorylation of D-fructose 6-phosphate to fructose 1,6-bisphosphate by ATP, the first committing step of glycolysis.</text>
</comment>
<accession>A0A948RUN2</accession>
<dbReference type="SUPFAM" id="SSF53784">
    <property type="entry name" value="Phosphofructokinase"/>
    <property type="match status" value="1"/>
</dbReference>
<dbReference type="GO" id="GO:0042802">
    <property type="term" value="F:identical protein binding"/>
    <property type="evidence" value="ECO:0007669"/>
    <property type="project" value="TreeGrafter"/>
</dbReference>
<evidence type="ECO:0000313" key="12">
    <source>
        <dbReference type="EMBL" id="MBU2689792.1"/>
    </source>
</evidence>
<comment type="cofactor">
    <cofactor evidence="1 10">
        <name>Mg(2+)</name>
        <dbReference type="ChEBI" id="CHEBI:18420"/>
    </cofactor>
</comment>
<feature type="binding site" evidence="10">
    <location>
        <position position="14"/>
    </location>
    <ligand>
        <name>ATP</name>
        <dbReference type="ChEBI" id="CHEBI:30616"/>
    </ligand>
</feature>
<comment type="pathway">
    <text evidence="3 10">Carbohydrate degradation; glycolysis; D-glyceraldehyde 3-phosphate and glycerone phosphate from D-glucose: step 3/4.</text>
</comment>
<evidence type="ECO:0000256" key="9">
    <source>
        <dbReference type="ARBA" id="ARBA00023152"/>
    </source>
</evidence>
<comment type="subcellular location">
    <subcellularLocation>
        <location evidence="2 10">Cytoplasm</location>
    </subcellularLocation>
</comment>